<proteinExistence type="predicted"/>
<dbReference type="Pfam" id="PF15919">
    <property type="entry name" value="HicB_lk_antitox"/>
    <property type="match status" value="1"/>
</dbReference>
<dbReference type="PANTHER" id="PTHR34504:SF2">
    <property type="entry name" value="UPF0150 PROTEIN SSL0259"/>
    <property type="match status" value="1"/>
</dbReference>
<reference evidence="3" key="1">
    <citation type="submission" date="2016-10" db="EMBL/GenBank/DDBJ databases">
        <authorList>
            <person name="Varghese N."/>
            <person name="Submissions S."/>
        </authorList>
    </citation>
    <scope>NUCLEOTIDE SEQUENCE [LARGE SCALE GENOMIC DNA]</scope>
    <source>
        <strain evidence="3">CGMCC 1.11022</strain>
    </source>
</reference>
<dbReference type="InterPro" id="IPR031807">
    <property type="entry name" value="HicB-like"/>
</dbReference>
<dbReference type="CDD" id="cd22231">
    <property type="entry name" value="RHH_NikR_HicB-like"/>
    <property type="match status" value="1"/>
</dbReference>
<dbReference type="SUPFAM" id="SSF143100">
    <property type="entry name" value="TTHA1013/TTHA0281-like"/>
    <property type="match status" value="1"/>
</dbReference>
<gene>
    <name evidence="2" type="ORF">SAMN05428953_101750</name>
</gene>
<dbReference type="Proteomes" id="UP000198894">
    <property type="component" value="Unassembled WGS sequence"/>
</dbReference>
<organism evidence="2 3">
    <name type="scientific">Mesorhizobium muleiense</name>
    <dbReference type="NCBI Taxonomy" id="1004279"/>
    <lineage>
        <taxon>Bacteria</taxon>
        <taxon>Pseudomonadati</taxon>
        <taxon>Pseudomonadota</taxon>
        <taxon>Alphaproteobacteria</taxon>
        <taxon>Hyphomicrobiales</taxon>
        <taxon>Phyllobacteriaceae</taxon>
        <taxon>Mesorhizobium</taxon>
    </lineage>
</organism>
<accession>A0A1G8JMN2</accession>
<feature type="domain" description="HicB-like antitoxin of toxin-antitoxin system" evidence="1">
    <location>
        <begin position="3"/>
        <end position="127"/>
    </location>
</feature>
<keyword evidence="3" id="KW-1185">Reference proteome</keyword>
<name>A0A1G8JMN2_9HYPH</name>
<dbReference type="RefSeq" id="WP_091590684.1">
    <property type="nucleotide sequence ID" value="NZ_FNEE01000001.1"/>
</dbReference>
<evidence type="ECO:0000313" key="3">
    <source>
        <dbReference type="Proteomes" id="UP000198894"/>
    </source>
</evidence>
<dbReference type="InterPro" id="IPR035069">
    <property type="entry name" value="TTHA1013/TTHA0281-like"/>
</dbReference>
<dbReference type="EMBL" id="FNEE01000001">
    <property type="protein sequence ID" value="SDI32267.1"/>
    <property type="molecule type" value="Genomic_DNA"/>
</dbReference>
<dbReference type="Gene3D" id="3.30.160.250">
    <property type="match status" value="1"/>
</dbReference>
<evidence type="ECO:0000259" key="1">
    <source>
        <dbReference type="Pfam" id="PF15919"/>
    </source>
</evidence>
<evidence type="ECO:0000313" key="2">
    <source>
        <dbReference type="EMBL" id="SDI32267.1"/>
    </source>
</evidence>
<sequence length="133" mass="14444">MRYIAFIRKDPDSVYGVDFPDMPGCISAGDTIDEAVRNSVEALSGHVRMLEADGDPVLSARDFDAIANDPELAEEREGAMTTVVPLIRDRGSTTRINVSFDLGLLEAIDATARERGQTRSAFLASAARKEIVD</sequence>
<protein>
    <submittedName>
        <fullName evidence="2">Predicted nuclease of the RNAse H fold, HicB family</fullName>
    </submittedName>
</protein>
<dbReference type="AlphaFoldDB" id="A0A1G8JMN2"/>
<dbReference type="InterPro" id="IPR051404">
    <property type="entry name" value="TA_system_antitoxin"/>
</dbReference>
<dbReference type="PANTHER" id="PTHR34504">
    <property type="entry name" value="ANTITOXIN HICB"/>
    <property type="match status" value="1"/>
</dbReference>